<evidence type="ECO:0000256" key="1">
    <source>
        <dbReference type="SAM" id="Phobius"/>
    </source>
</evidence>
<keyword evidence="1" id="KW-0472">Membrane</keyword>
<dbReference type="KEGG" id="vqi:CCZ37_14375"/>
<organism evidence="2 3">
    <name type="scientific">Vibrio qinghaiensis</name>
    <dbReference type="NCBI Taxonomy" id="2025808"/>
    <lineage>
        <taxon>Bacteria</taxon>
        <taxon>Pseudomonadati</taxon>
        <taxon>Pseudomonadota</taxon>
        <taxon>Gammaproteobacteria</taxon>
        <taxon>Vibrionales</taxon>
        <taxon>Vibrionaceae</taxon>
        <taxon>Vibrio</taxon>
    </lineage>
</organism>
<feature type="transmembrane region" description="Helical" evidence="1">
    <location>
        <begin position="172"/>
        <end position="191"/>
    </location>
</feature>
<evidence type="ECO:0000313" key="2">
    <source>
        <dbReference type="EMBL" id="ASU23774.1"/>
    </source>
</evidence>
<evidence type="ECO:0000313" key="3">
    <source>
        <dbReference type="Proteomes" id="UP000215148"/>
    </source>
</evidence>
<dbReference type="EMBL" id="CP022742">
    <property type="protein sequence ID" value="ASU23774.1"/>
    <property type="molecule type" value="Genomic_DNA"/>
</dbReference>
<protein>
    <submittedName>
        <fullName evidence="2">Uncharacterized protein</fullName>
    </submittedName>
</protein>
<keyword evidence="1" id="KW-1133">Transmembrane helix</keyword>
<keyword evidence="3" id="KW-1185">Reference proteome</keyword>
<dbReference type="RefSeq" id="WP_094501106.1">
    <property type="nucleotide sequence ID" value="NZ_CAWNHI010000002.1"/>
</dbReference>
<keyword evidence="1" id="KW-0812">Transmembrane</keyword>
<gene>
    <name evidence="2" type="ORF">CCZ37_14375</name>
</gene>
<dbReference type="AlphaFoldDB" id="A0A223N1Q2"/>
<dbReference type="Proteomes" id="UP000215148">
    <property type="component" value="Chromosome 2"/>
</dbReference>
<accession>A0A223N1Q2</accession>
<proteinExistence type="predicted"/>
<name>A0A223N1Q2_9VIBR</name>
<feature type="transmembrane region" description="Helical" evidence="1">
    <location>
        <begin position="147"/>
        <end position="166"/>
    </location>
</feature>
<sequence>MARISMKTNNIIPLSVLMVLQLTVISLVNQSAFDISYVDILKDTSGAMLAIGAVSGWLSHLMPPDLKSVLVFWRWNNVLPGHRFIQLSEKDRRIDTALLKARVSEFELLKQNNREQNSYWYKEFYRSSNKQDEVASTHRAYLLYRDAAAVSFVSAFALLAAKQFLGEYLSEVSYQSLWVFVVAIAGFSIAARNAGNRLVTTAIAVSL</sequence>
<reference evidence="2 3" key="1">
    <citation type="submission" date="2017-08" db="EMBL/GenBank/DDBJ databases">
        <title>The Vibrio qinghaiensis sp.-Q67 is a luminous bacteria isolated firstly from Qinghai lake, Qinghai province, China, which has been proved to be very sensitive to detect environmental and food pollutants. Therefore, complete genome analysis of V. qinghaiensis sp.-Q67 highlights the potential application of this strain on detection of hazards in the contaminated environments.</title>
        <authorList>
            <person name="Gong L."/>
        </authorList>
    </citation>
    <scope>NUCLEOTIDE SEQUENCE [LARGE SCALE GENOMIC DNA]</scope>
    <source>
        <strain evidence="2 3">Q67</strain>
    </source>
</reference>